<dbReference type="GO" id="GO:0003677">
    <property type="term" value="F:DNA binding"/>
    <property type="evidence" value="ECO:0007669"/>
    <property type="project" value="UniProtKB-KW"/>
</dbReference>
<dbReference type="InterPro" id="IPR001387">
    <property type="entry name" value="Cro/C1-type_HTH"/>
</dbReference>
<keyword evidence="2" id="KW-0812">Transmembrane</keyword>
<dbReference type="PANTHER" id="PTHR46558:SF13">
    <property type="entry name" value="HTH-TYPE TRANSCRIPTIONAL REGULATOR IMMR"/>
    <property type="match status" value="1"/>
</dbReference>
<feature type="domain" description="HTH cro/C1-type" evidence="3">
    <location>
        <begin position="7"/>
        <end position="61"/>
    </location>
</feature>
<dbReference type="AlphaFoldDB" id="A0A1T4L783"/>
<dbReference type="Gene3D" id="1.10.260.40">
    <property type="entry name" value="lambda repressor-like DNA-binding domains"/>
    <property type="match status" value="1"/>
</dbReference>
<protein>
    <submittedName>
        <fullName evidence="4">DNA-binding transcriptional regulator, XRE-family HTH domain</fullName>
    </submittedName>
</protein>
<evidence type="ECO:0000259" key="3">
    <source>
        <dbReference type="PROSITE" id="PS50943"/>
    </source>
</evidence>
<dbReference type="PROSITE" id="PS50943">
    <property type="entry name" value="HTH_CROC1"/>
    <property type="match status" value="1"/>
</dbReference>
<gene>
    <name evidence="4" type="ORF">SAMN02745191_0770</name>
</gene>
<dbReference type="RefSeq" id="WP_078711203.1">
    <property type="nucleotide sequence ID" value="NZ_FUWY01000002.1"/>
</dbReference>
<dbReference type="Pfam" id="PF01381">
    <property type="entry name" value="HTH_3"/>
    <property type="match status" value="1"/>
</dbReference>
<dbReference type="EMBL" id="FUWY01000002">
    <property type="protein sequence ID" value="SJZ50524.1"/>
    <property type="molecule type" value="Genomic_DNA"/>
</dbReference>
<keyword evidence="2" id="KW-0472">Membrane</keyword>
<name>A0A1T4L783_9FIRM</name>
<accession>A0A1T4L783</accession>
<dbReference type="SMART" id="SM00530">
    <property type="entry name" value="HTH_XRE"/>
    <property type="match status" value="1"/>
</dbReference>
<proteinExistence type="predicted"/>
<dbReference type="OrthoDB" id="881869at2"/>
<keyword evidence="1 4" id="KW-0238">DNA-binding</keyword>
<organism evidence="4 5">
    <name type="scientific">Anaerorhabdus furcosa</name>
    <dbReference type="NCBI Taxonomy" id="118967"/>
    <lineage>
        <taxon>Bacteria</taxon>
        <taxon>Bacillati</taxon>
        <taxon>Bacillota</taxon>
        <taxon>Erysipelotrichia</taxon>
        <taxon>Erysipelotrichales</taxon>
        <taxon>Erysipelotrichaceae</taxon>
        <taxon>Anaerorhabdus</taxon>
    </lineage>
</organism>
<evidence type="ECO:0000256" key="2">
    <source>
        <dbReference type="SAM" id="Phobius"/>
    </source>
</evidence>
<evidence type="ECO:0000313" key="5">
    <source>
        <dbReference type="Proteomes" id="UP000243297"/>
    </source>
</evidence>
<evidence type="ECO:0000313" key="4">
    <source>
        <dbReference type="EMBL" id="SJZ50524.1"/>
    </source>
</evidence>
<reference evidence="5" key="1">
    <citation type="submission" date="2017-02" db="EMBL/GenBank/DDBJ databases">
        <authorList>
            <person name="Varghese N."/>
            <person name="Submissions S."/>
        </authorList>
    </citation>
    <scope>NUCLEOTIDE SEQUENCE [LARGE SCALE GENOMIC DNA]</scope>
    <source>
        <strain evidence="5">ATCC 25662</strain>
    </source>
</reference>
<sequence>MSIGTKLYELRKKNNLSQEDVAEKLNVTRQTISKWELDETSPDLNYAKQLSILFKVSLDDLADNDIQNIVVEKVSNTEKLAGIIIDTLRFFGIIIIVGFVITIVIAFIGSTFYGMN</sequence>
<dbReference type="STRING" id="118967.SAMN02745191_0770"/>
<dbReference type="Proteomes" id="UP000243297">
    <property type="component" value="Unassembled WGS sequence"/>
</dbReference>
<feature type="transmembrane region" description="Helical" evidence="2">
    <location>
        <begin position="90"/>
        <end position="113"/>
    </location>
</feature>
<evidence type="ECO:0000256" key="1">
    <source>
        <dbReference type="ARBA" id="ARBA00023125"/>
    </source>
</evidence>
<dbReference type="CDD" id="cd00093">
    <property type="entry name" value="HTH_XRE"/>
    <property type="match status" value="1"/>
</dbReference>
<keyword evidence="2" id="KW-1133">Transmembrane helix</keyword>
<dbReference type="SUPFAM" id="SSF47413">
    <property type="entry name" value="lambda repressor-like DNA-binding domains"/>
    <property type="match status" value="1"/>
</dbReference>
<dbReference type="InterPro" id="IPR010982">
    <property type="entry name" value="Lambda_DNA-bd_dom_sf"/>
</dbReference>
<dbReference type="PANTHER" id="PTHR46558">
    <property type="entry name" value="TRACRIPTIONAL REGULATORY PROTEIN-RELATED-RELATED"/>
    <property type="match status" value="1"/>
</dbReference>
<keyword evidence="5" id="KW-1185">Reference proteome</keyword>